<protein>
    <recommendedName>
        <fullName evidence="3">ASCH domain-containing protein</fullName>
    </recommendedName>
</protein>
<evidence type="ECO:0008006" key="3">
    <source>
        <dbReference type="Google" id="ProtNLM"/>
    </source>
</evidence>
<organism evidence="1 2">
    <name type="scientific">Rhodococcus jostii</name>
    <dbReference type="NCBI Taxonomy" id="132919"/>
    <lineage>
        <taxon>Bacteria</taxon>
        <taxon>Bacillati</taxon>
        <taxon>Actinomycetota</taxon>
        <taxon>Actinomycetes</taxon>
        <taxon>Mycobacteriales</taxon>
        <taxon>Nocardiaceae</taxon>
        <taxon>Rhodococcus</taxon>
    </lineage>
</organism>
<dbReference type="OrthoDB" id="121143at2"/>
<dbReference type="AlphaFoldDB" id="A0A1H5G032"/>
<sequence>MLLPRKIAQGVADGTVTVAFRRWAAPRVLEGSEFHTVAGMVRISSITTVDPDGITEDDARRAGAVSVAEALATLRGSPGQPVFRIGLEWVGEDPRIALSSDADLSADTVSEIAQQLERLDARSSHGPWTRRILQLVADNPGRRAPDLAESLGRETQPFKRDVRKLKNLGLTHSLDVGYRISPRGAAFLAATKRTAGGA</sequence>
<dbReference type="InterPro" id="IPR036390">
    <property type="entry name" value="WH_DNA-bd_sf"/>
</dbReference>
<gene>
    <name evidence="1" type="ORF">SAMN04490220_6605</name>
</gene>
<reference evidence="2" key="1">
    <citation type="submission" date="2016-10" db="EMBL/GenBank/DDBJ databases">
        <authorList>
            <person name="Varghese N."/>
        </authorList>
    </citation>
    <scope>NUCLEOTIDE SEQUENCE [LARGE SCALE GENOMIC DNA]</scope>
    <source>
        <strain evidence="2">DSM 44719</strain>
    </source>
</reference>
<dbReference type="SUPFAM" id="SSF46785">
    <property type="entry name" value="Winged helix' DNA-binding domain"/>
    <property type="match status" value="1"/>
</dbReference>
<accession>A0A1H5G032</accession>
<evidence type="ECO:0000313" key="2">
    <source>
        <dbReference type="Proteomes" id="UP000183407"/>
    </source>
</evidence>
<proteinExistence type="predicted"/>
<evidence type="ECO:0000313" key="1">
    <source>
        <dbReference type="EMBL" id="SEE09049.1"/>
    </source>
</evidence>
<dbReference type="EMBL" id="FNTL01000004">
    <property type="protein sequence ID" value="SEE09049.1"/>
    <property type="molecule type" value="Genomic_DNA"/>
</dbReference>
<dbReference type="Proteomes" id="UP000183407">
    <property type="component" value="Unassembled WGS sequence"/>
</dbReference>
<name>A0A1H5G032_RHOJO</name>